<accession>A0A0B7A7F7</accession>
<sequence>MLDGLKSWFDKRSTSDLINCTKERQLWRDIIAYTSSHALEKRHDGLESILEEGIPAEKIRGRPRRKWNHDVNDDLSTKDAVSIWPM</sequence>
<evidence type="ECO:0000313" key="1">
    <source>
        <dbReference type="EMBL" id="CEK76591.1"/>
    </source>
</evidence>
<name>A0A0B7A7F7_9EUPU</name>
<organism evidence="2">
    <name type="scientific">Arion vulgaris</name>
    <dbReference type="NCBI Taxonomy" id="1028688"/>
    <lineage>
        <taxon>Eukaryota</taxon>
        <taxon>Metazoa</taxon>
        <taxon>Spiralia</taxon>
        <taxon>Lophotrochozoa</taxon>
        <taxon>Mollusca</taxon>
        <taxon>Gastropoda</taxon>
        <taxon>Heterobranchia</taxon>
        <taxon>Euthyneura</taxon>
        <taxon>Panpulmonata</taxon>
        <taxon>Eupulmonata</taxon>
        <taxon>Stylommatophora</taxon>
        <taxon>Helicina</taxon>
        <taxon>Arionoidea</taxon>
        <taxon>Arionidae</taxon>
        <taxon>Arion</taxon>
    </lineage>
</organism>
<reference evidence="2" key="1">
    <citation type="submission" date="2014-12" db="EMBL/GenBank/DDBJ databases">
        <title>Insight into the proteome of Arion vulgaris.</title>
        <authorList>
            <person name="Aradska J."/>
            <person name="Bulat T."/>
            <person name="Smidak R."/>
            <person name="Sarate P."/>
            <person name="Gangsoo J."/>
            <person name="Sialana F."/>
            <person name="Bilban M."/>
            <person name="Lubec G."/>
        </authorList>
    </citation>
    <scope>NUCLEOTIDE SEQUENCE</scope>
    <source>
        <tissue evidence="2">Skin</tissue>
    </source>
</reference>
<dbReference type="EMBL" id="HACG01029726">
    <property type="protein sequence ID" value="CEK76591.1"/>
    <property type="molecule type" value="Transcribed_RNA"/>
</dbReference>
<proteinExistence type="predicted"/>
<gene>
    <name evidence="2" type="primary">ORF100651</name>
    <name evidence="1" type="synonym">ORF100643</name>
</gene>
<dbReference type="AlphaFoldDB" id="A0A0B7A7F7"/>
<dbReference type="EMBL" id="HACG01029727">
    <property type="protein sequence ID" value="CEK76592.1"/>
    <property type="molecule type" value="Transcribed_RNA"/>
</dbReference>
<protein>
    <submittedName>
        <fullName evidence="2">Uncharacterized protein</fullName>
    </submittedName>
</protein>
<evidence type="ECO:0000313" key="2">
    <source>
        <dbReference type="EMBL" id="CEK76592.1"/>
    </source>
</evidence>